<feature type="compositionally biased region" description="Basic and acidic residues" evidence="7">
    <location>
        <begin position="930"/>
        <end position="961"/>
    </location>
</feature>
<comment type="similarity">
    <text evidence="2">Belongs to the transient receptor potential (TRP) ion channel family.</text>
</comment>
<feature type="transmembrane region" description="Helical" evidence="8">
    <location>
        <begin position="493"/>
        <end position="513"/>
    </location>
</feature>
<sequence>MHRIICPGGLARIPPLPTPYHCFLIVEMFAIRRPLTVLSCFFAALGIIPTAYAQDKIFINGTGSDGVFHDRLDVSRTPSLYTGDFDDCLNDGSLFNVTGFDTAYYSDNLTVSFHLYGSSNIRRENVMMHLSIEVYGEERFNKTYDPCAENVTSLCPLEAGKPIEAYITTSISAGDIAGIPSIALNIPDLEGFSRLRIFANSTQTEVGCLQATMSNGRTFSQPQIVGTILGVFTVFAVLASFATAIYGVQIPHMRMHYAHSFSILIIFETFQSIFFTGALSVNWPALLPAWWSNFAWTAGMFASNNMIEAISPFAGVTGNASQVGSAGSVPINNGGGLAQQIFGRSLKSRAAVQQDGILQALARRNDFNSSNPYDYSWAGGPRNPGMPLPGDYSGFPGVLSVLGIPRNDAFIIGLIWFLVALAAVVLFLAFSKLTLEVCAKCKLTKSDGFDYFRSHWLGYMVAGLLRTLFIAFFVMTTLAMFQFSIKAPSGPTAIAAIIFIMFMGFAGLTAYACSARLREGKYEVVSDTLRFEQGKILKKVPFVATTLESSIGEEEQAHKPRLFASFPIRRIRFVDKDPERPKVHQDEPYIKRFGWLSARYRTARWWFFTVYLAYQFVRACFIGGGRASPLAQVYGLFIFEIIALTIIIKLKPFEGSRNTTAAIWLLSISKIVTTGLSIAFLRTLDLSRVAATAIGMIILVVQCFLAAAILVLIVLGMMSTWMSLSRNREEFPEKIDDIRVRYFEHMEDRAGTSKPKEDEVDELAELSQSIFSVSNVRRNTQHNALPTVQSTRSQVPSHPAHPLNRPRRANSAGSRHSVNSLPRSGRTHRASWSAKDFAEWDADMNRGDTSRISRMRSSSMRMQASKYSVSRPPMTPTRESAEFPRMSVSTVDKDVIVQDKIEENVTTPKRRKRTVSWADQSSICEEPSEEPPKNEAKNDKPLEKIDSTGGRDEASTPKPEQ</sequence>
<dbReference type="PANTHER" id="PTHR31145:SF7">
    <property type="entry name" value="TRP-LIKE ION CHANNEL"/>
    <property type="match status" value="1"/>
</dbReference>
<feature type="transmembrane region" description="Helical" evidence="8">
    <location>
        <begin position="260"/>
        <end position="281"/>
    </location>
</feature>
<feature type="region of interest" description="Disordered" evidence="7">
    <location>
        <begin position="853"/>
        <end position="881"/>
    </location>
</feature>
<feature type="transmembrane region" description="Helical" evidence="8">
    <location>
        <begin position="631"/>
        <end position="650"/>
    </location>
</feature>
<keyword evidence="5 8" id="KW-1133">Transmembrane helix</keyword>
<dbReference type="Pfam" id="PF14558">
    <property type="entry name" value="TRP_N"/>
    <property type="match status" value="1"/>
</dbReference>
<accession>A0A0E0S1F9</accession>
<reference evidence="10" key="3">
    <citation type="submission" date="2017-01" db="UniProtKB">
        <authorList>
            <consortium name="EnsemblFungi"/>
        </authorList>
    </citation>
    <scope>IDENTIFICATION</scope>
    <source>
        <strain evidence="10">PH-1 / ATCC MYA-4620 / FGSC 9075 / NRRL 31084</strain>
    </source>
</reference>
<gene>
    <name evidence="10" type="primary">FG08876.1</name>
</gene>
<evidence type="ECO:0000256" key="1">
    <source>
        <dbReference type="ARBA" id="ARBA00004141"/>
    </source>
</evidence>
<evidence type="ECO:0000256" key="8">
    <source>
        <dbReference type="SAM" id="Phobius"/>
    </source>
</evidence>
<feature type="domain" description="ML-like" evidence="9">
    <location>
        <begin position="78"/>
        <end position="220"/>
    </location>
</feature>
<dbReference type="GO" id="GO:0055085">
    <property type="term" value="P:transmembrane transport"/>
    <property type="evidence" value="ECO:0007669"/>
    <property type="project" value="TreeGrafter"/>
</dbReference>
<organism evidence="10">
    <name type="scientific">Gibberella zeae (strain ATCC MYA-4620 / CBS 123657 / FGSC 9075 / NRRL 31084 / PH-1)</name>
    <name type="common">Wheat head blight fungus</name>
    <name type="synonym">Fusarium graminearum</name>
    <dbReference type="NCBI Taxonomy" id="229533"/>
    <lineage>
        <taxon>Eukaryota</taxon>
        <taxon>Fungi</taxon>
        <taxon>Dikarya</taxon>
        <taxon>Ascomycota</taxon>
        <taxon>Pezizomycotina</taxon>
        <taxon>Sordariomycetes</taxon>
        <taxon>Hypocreomycetidae</taxon>
        <taxon>Hypocreales</taxon>
        <taxon>Nectriaceae</taxon>
        <taxon>Fusarium</taxon>
    </lineage>
</organism>
<feature type="region of interest" description="Disordered" evidence="7">
    <location>
        <begin position="907"/>
        <end position="961"/>
    </location>
</feature>
<evidence type="ECO:0000256" key="4">
    <source>
        <dbReference type="ARBA" id="ARBA00022729"/>
    </source>
</evidence>
<feature type="transmembrane region" description="Helical" evidence="8">
    <location>
        <begin position="693"/>
        <end position="718"/>
    </location>
</feature>
<feature type="transmembrane region" description="Helical" evidence="8">
    <location>
        <begin position="456"/>
        <end position="481"/>
    </location>
</feature>
<evidence type="ECO:0000313" key="10">
    <source>
        <dbReference type="EnsemblFungi" id="CEF77334"/>
    </source>
</evidence>
<evidence type="ECO:0000256" key="5">
    <source>
        <dbReference type="ARBA" id="ARBA00022989"/>
    </source>
</evidence>
<accession>A0A098DEF4</accession>
<dbReference type="InterPro" id="IPR010308">
    <property type="entry name" value="TRP_C"/>
</dbReference>
<keyword evidence="6 8" id="KW-0472">Membrane</keyword>
<dbReference type="GO" id="GO:0016020">
    <property type="term" value="C:membrane"/>
    <property type="evidence" value="ECO:0007669"/>
    <property type="project" value="UniProtKB-SubCell"/>
</dbReference>
<feature type="region of interest" description="Disordered" evidence="7">
    <location>
        <begin position="785"/>
        <end position="832"/>
    </location>
</feature>
<dbReference type="GO" id="GO:0009272">
    <property type="term" value="P:fungal-type cell wall biogenesis"/>
    <property type="evidence" value="ECO:0007669"/>
    <property type="project" value="TreeGrafter"/>
</dbReference>
<comment type="subcellular location">
    <subcellularLocation>
        <location evidence="1">Membrane</location>
        <topology evidence="1">Multi-pass membrane protein</topology>
    </subcellularLocation>
</comment>
<dbReference type="PANTHER" id="PTHR31145">
    <property type="entry name" value="INTEGRAL MEMBRANE PROTEIN (AFU_ORTHOLOGUE AFUA_7G01610)"/>
    <property type="match status" value="1"/>
</dbReference>
<feature type="compositionally biased region" description="Polar residues" evidence="7">
    <location>
        <begin position="785"/>
        <end position="796"/>
    </location>
</feature>
<keyword evidence="3 8" id="KW-0812">Transmembrane</keyword>
<feature type="compositionally biased region" description="Polar residues" evidence="7">
    <location>
        <begin position="811"/>
        <end position="822"/>
    </location>
</feature>
<dbReference type="AlphaFoldDB" id="A0A098DEF4"/>
<dbReference type="EnsemblFungi" id="CEF77334">
    <property type="protein sequence ID" value="CEF77334"/>
    <property type="gene ID" value="FGRRES_16950_M"/>
</dbReference>
<evidence type="ECO:0000256" key="2">
    <source>
        <dbReference type="ARBA" id="ARBA00010642"/>
    </source>
</evidence>
<feature type="transmembrane region" description="Helical" evidence="8">
    <location>
        <begin position="224"/>
        <end position="248"/>
    </location>
</feature>
<dbReference type="InterPro" id="IPR040241">
    <property type="entry name" value="TRP_Flc/Pkd2-like"/>
</dbReference>
<feature type="compositionally biased region" description="Low complexity" evidence="7">
    <location>
        <begin position="853"/>
        <end position="862"/>
    </location>
</feature>
<proteinExistence type="inferred from homology"/>
<evidence type="ECO:0000256" key="7">
    <source>
        <dbReference type="SAM" id="MobiDB-lite"/>
    </source>
</evidence>
<protein>
    <recommendedName>
        <fullName evidence="9">ML-like domain-containing protein</fullName>
    </recommendedName>
</protein>
<feature type="transmembrane region" description="Helical" evidence="8">
    <location>
        <begin position="605"/>
        <end position="625"/>
    </location>
</feature>
<dbReference type="EMBL" id="HG970333">
    <property type="status" value="NOT_ANNOTATED_CDS"/>
    <property type="molecule type" value="Genomic_DNA"/>
</dbReference>
<feature type="transmembrane region" description="Helical" evidence="8">
    <location>
        <begin position="409"/>
        <end position="435"/>
    </location>
</feature>
<evidence type="ECO:0000256" key="6">
    <source>
        <dbReference type="ARBA" id="ARBA00023136"/>
    </source>
</evidence>
<dbReference type="InterPro" id="IPR032800">
    <property type="entry name" value="TRP_N"/>
</dbReference>
<dbReference type="SMART" id="SM01320">
    <property type="entry name" value="TRP_N"/>
    <property type="match status" value="1"/>
</dbReference>
<evidence type="ECO:0000259" key="9">
    <source>
        <dbReference type="SMART" id="SM01320"/>
    </source>
</evidence>
<reference evidence="10" key="2">
    <citation type="journal article" date="2010" name="Nature">
        <title>Comparative genomics reveals mobile pathogenicity chromosomes in Fusarium.</title>
        <authorList>
            <person name="Ma L.J."/>
            <person name="van der Does H.C."/>
            <person name="Borkovich K.A."/>
            <person name="Coleman J.J."/>
            <person name="Daboussi M.J."/>
            <person name="Di Pietro A."/>
            <person name="Dufresne M."/>
            <person name="Freitag M."/>
            <person name="Grabherr M."/>
            <person name="Henrissat B."/>
            <person name="Houterman P.M."/>
            <person name="Kang S."/>
            <person name="Shim W.B."/>
            <person name="Woloshuk C."/>
            <person name="Xie X."/>
            <person name="Xu J.R."/>
            <person name="Antoniw J."/>
            <person name="Baker S.E."/>
            <person name="Bluhm B.H."/>
            <person name="Breakspear A."/>
            <person name="Brown D.W."/>
            <person name="Butchko R.A."/>
            <person name="Chapman S."/>
            <person name="Coulson R."/>
            <person name="Coutinho P.M."/>
            <person name="Danchin E.G."/>
            <person name="Diener A."/>
            <person name="Gale L.R."/>
            <person name="Gardiner D.M."/>
            <person name="Goff S."/>
            <person name="Hammond-Kosack K.E."/>
            <person name="Hilburn K."/>
            <person name="Hua-Van A."/>
            <person name="Jonkers W."/>
            <person name="Kazan K."/>
            <person name="Kodira C.D."/>
            <person name="Koehrsen M."/>
            <person name="Kumar L."/>
            <person name="Lee Y.H."/>
            <person name="Li L."/>
            <person name="Manners J.M."/>
            <person name="Miranda-Saavedra D."/>
            <person name="Mukherjee M."/>
            <person name="Park G."/>
            <person name="Park J."/>
            <person name="Park S.Y."/>
            <person name="Proctor R.H."/>
            <person name="Regev A."/>
            <person name="Ruiz-Roldan M.C."/>
            <person name="Sain D."/>
            <person name="Sakthikumar S."/>
            <person name="Sykes S."/>
            <person name="Schwartz D.C."/>
            <person name="Turgeon B.G."/>
            <person name="Wapinski I."/>
            <person name="Yoder O."/>
            <person name="Young S."/>
            <person name="Zeng Q."/>
            <person name="Zhou S."/>
            <person name="Galagan J."/>
            <person name="Cuomo C.A."/>
            <person name="Kistler H.C."/>
            <person name="Rep M."/>
        </authorList>
    </citation>
    <scope>GENOME REANNOTATION</scope>
    <source>
        <strain evidence="10">PH-1 / ATCC MYA-4620 / FGSC 9075 / NRRL 31084</strain>
    </source>
</reference>
<dbReference type="Pfam" id="PF06011">
    <property type="entry name" value="TRP"/>
    <property type="match status" value="1"/>
</dbReference>
<keyword evidence="4" id="KW-0732">Signal</keyword>
<feature type="transmembrane region" description="Helical" evidence="8">
    <location>
        <begin position="662"/>
        <end position="681"/>
    </location>
</feature>
<reference evidence="10" key="1">
    <citation type="journal article" date="2007" name="Science">
        <title>The Fusarium graminearum genome reveals a link between localized polymorphism and pathogen specialization.</title>
        <authorList>
            <person name="Cuomo C.A."/>
            <person name="Gueldener U."/>
            <person name="Xu J.-R."/>
            <person name="Trail F."/>
            <person name="Turgeon B.G."/>
            <person name="Di Pietro A."/>
            <person name="Walton J.D."/>
            <person name="Ma L.-J."/>
            <person name="Baker S.E."/>
            <person name="Rep M."/>
            <person name="Adam G."/>
            <person name="Antoniw J."/>
            <person name="Baldwin T."/>
            <person name="Calvo S.E."/>
            <person name="Chang Y.-L."/>
            <person name="DeCaprio D."/>
            <person name="Gale L.R."/>
            <person name="Gnerre S."/>
            <person name="Goswami R.S."/>
            <person name="Hammond-Kosack K."/>
            <person name="Harris L.J."/>
            <person name="Hilburn K."/>
            <person name="Kennell J.C."/>
            <person name="Kroken S."/>
            <person name="Magnuson J.K."/>
            <person name="Mannhaupt G."/>
            <person name="Mauceli E.W."/>
            <person name="Mewes H.-W."/>
            <person name="Mitterbauer R."/>
            <person name="Muehlbauer G."/>
            <person name="Muensterkoetter M."/>
            <person name="Nelson D."/>
            <person name="O'Donnell K."/>
            <person name="Ouellet T."/>
            <person name="Qi W."/>
            <person name="Quesneville H."/>
            <person name="Roncero M.I.G."/>
            <person name="Seong K.-Y."/>
            <person name="Tetko I.V."/>
            <person name="Urban M."/>
            <person name="Waalwijk C."/>
            <person name="Ward T.J."/>
            <person name="Yao J."/>
            <person name="Birren B.W."/>
            <person name="Kistler H.C."/>
        </authorList>
    </citation>
    <scope>NUCLEOTIDE SEQUENCE [LARGE SCALE GENOMIC DNA]</scope>
    <source>
        <strain evidence="10">PH-1 / ATCC MYA-4620 / FGSC 9075 / NRRL 31084</strain>
    </source>
</reference>
<name>A0A098DEF4_GIBZE</name>
<evidence type="ECO:0000256" key="3">
    <source>
        <dbReference type="ARBA" id="ARBA00022692"/>
    </source>
</evidence>